<accession>A0A1Z5TF17</accession>
<gene>
    <name evidence="1" type="ORF">BTJ68_06695</name>
</gene>
<dbReference type="Proteomes" id="UP000194280">
    <property type="component" value="Unassembled WGS sequence"/>
</dbReference>
<reference evidence="1 2" key="1">
    <citation type="submission" date="2017-01" db="EMBL/GenBank/DDBJ databases">
        <title>The recent genome duplication of the halophilic yeast Hortaea werneckii: insights from long-read sequencing.</title>
        <authorList>
            <person name="Sinha S."/>
            <person name="Flibotte S."/>
            <person name="Neira M."/>
            <person name="Lenassi M."/>
            <person name="Gostincar C."/>
            <person name="Stajich J.E."/>
            <person name="Nislow C.E."/>
        </authorList>
    </citation>
    <scope>NUCLEOTIDE SEQUENCE [LARGE SCALE GENOMIC DNA]</scope>
    <source>
        <strain evidence="1 2">EXF-2000</strain>
    </source>
</reference>
<name>A0A1Z5TF17_HORWE</name>
<dbReference type="InParanoid" id="A0A1Z5TF17"/>
<dbReference type="EMBL" id="MUNK01000057">
    <property type="protein sequence ID" value="OTA34580.1"/>
    <property type="molecule type" value="Genomic_DNA"/>
</dbReference>
<proteinExistence type="predicted"/>
<keyword evidence="2" id="KW-1185">Reference proteome</keyword>
<organism evidence="1 2">
    <name type="scientific">Hortaea werneckii EXF-2000</name>
    <dbReference type="NCBI Taxonomy" id="1157616"/>
    <lineage>
        <taxon>Eukaryota</taxon>
        <taxon>Fungi</taxon>
        <taxon>Dikarya</taxon>
        <taxon>Ascomycota</taxon>
        <taxon>Pezizomycotina</taxon>
        <taxon>Dothideomycetes</taxon>
        <taxon>Dothideomycetidae</taxon>
        <taxon>Mycosphaerellales</taxon>
        <taxon>Teratosphaeriaceae</taxon>
        <taxon>Hortaea</taxon>
    </lineage>
</organism>
<evidence type="ECO:0000313" key="1">
    <source>
        <dbReference type="EMBL" id="OTA34580.1"/>
    </source>
</evidence>
<protein>
    <submittedName>
        <fullName evidence="1">Uncharacterized protein</fullName>
    </submittedName>
</protein>
<comment type="caution">
    <text evidence="1">The sequence shown here is derived from an EMBL/GenBank/DDBJ whole genome shotgun (WGS) entry which is preliminary data.</text>
</comment>
<dbReference type="OrthoDB" id="4692672at2759"/>
<dbReference type="VEuPathDB" id="FungiDB:BTJ68_06695"/>
<evidence type="ECO:0000313" key="2">
    <source>
        <dbReference type="Proteomes" id="UP000194280"/>
    </source>
</evidence>
<sequence>MSNIDQAQVLPIYICSSLIMPDCLEEIVKALCTGLSVQGQVIVAFDYDADEQSEYERQLADRITTAIST</sequence>
<dbReference type="AlphaFoldDB" id="A0A1Z5TF17"/>